<gene>
    <name evidence="10 12" type="primary">nadD</name>
    <name evidence="12" type="ORF">ACFFJ8_29590</name>
</gene>
<keyword evidence="8 10" id="KW-0520">NAD</keyword>
<dbReference type="Gene3D" id="3.40.50.620">
    <property type="entry name" value="HUPs"/>
    <property type="match status" value="1"/>
</dbReference>
<protein>
    <recommendedName>
        <fullName evidence="10">Probable nicotinate-nucleotide adenylyltransferase</fullName>
        <ecNumber evidence="10">2.7.7.18</ecNumber>
    </recommendedName>
    <alternativeName>
        <fullName evidence="10">Deamido-NAD(+) diphosphorylase</fullName>
    </alternativeName>
    <alternativeName>
        <fullName evidence="10">Deamido-NAD(+) pyrophosphorylase</fullName>
    </alternativeName>
    <alternativeName>
        <fullName evidence="10">Nicotinate mononucleotide adenylyltransferase</fullName>
        <shortName evidence="10">NaMN adenylyltransferase</shortName>
    </alternativeName>
</protein>
<keyword evidence="5 10" id="KW-0548">Nucleotidyltransferase</keyword>
<dbReference type="NCBIfam" id="TIGR00482">
    <property type="entry name" value="nicotinate (nicotinamide) nucleotide adenylyltransferase"/>
    <property type="match status" value="1"/>
</dbReference>
<evidence type="ECO:0000256" key="4">
    <source>
        <dbReference type="ARBA" id="ARBA00022679"/>
    </source>
</evidence>
<keyword evidence="6 10" id="KW-0547">Nucleotide-binding</keyword>
<dbReference type="RefSeq" id="WP_204816603.1">
    <property type="nucleotide sequence ID" value="NZ_JANHOF010000001.1"/>
</dbReference>
<keyword evidence="13" id="KW-1185">Reference proteome</keyword>
<dbReference type="CDD" id="cd02165">
    <property type="entry name" value="NMNAT"/>
    <property type="match status" value="1"/>
</dbReference>
<dbReference type="HAMAP" id="MF_00244">
    <property type="entry name" value="NaMN_adenylyltr"/>
    <property type="match status" value="1"/>
</dbReference>
<keyword evidence="7 10" id="KW-0067">ATP-binding</keyword>
<dbReference type="PANTHER" id="PTHR39321:SF3">
    <property type="entry name" value="PHOSPHOPANTETHEINE ADENYLYLTRANSFERASE"/>
    <property type="match status" value="1"/>
</dbReference>
<sequence length="196" mass="22245">MIKVGLMGGTFDPIHYGHLLAAETAREACGLDEIWFVPSYVPPLKPNEPGAGGDVRLEMVYRAIDFQPHFRAMDVELERGGISYSIDTVMELQALYPGRAFSYIIGSDRVNDLSSWHRSEELAKLVSFIGVERPGEPIDQSGLPSYIRERLTIVEMPLIEISSTDIRKRRSEDRSIRFMVPEKVYSFIMRNGLYES</sequence>
<evidence type="ECO:0000256" key="5">
    <source>
        <dbReference type="ARBA" id="ARBA00022695"/>
    </source>
</evidence>
<dbReference type="Proteomes" id="UP001589818">
    <property type="component" value="Unassembled WGS sequence"/>
</dbReference>
<dbReference type="InterPro" id="IPR014729">
    <property type="entry name" value="Rossmann-like_a/b/a_fold"/>
</dbReference>
<evidence type="ECO:0000313" key="12">
    <source>
        <dbReference type="EMBL" id="MFC0395509.1"/>
    </source>
</evidence>
<evidence type="ECO:0000256" key="2">
    <source>
        <dbReference type="ARBA" id="ARBA00005019"/>
    </source>
</evidence>
<keyword evidence="4 10" id="KW-0808">Transferase</keyword>
<evidence type="ECO:0000256" key="1">
    <source>
        <dbReference type="ARBA" id="ARBA00002324"/>
    </source>
</evidence>
<dbReference type="InterPro" id="IPR004821">
    <property type="entry name" value="Cyt_trans-like"/>
</dbReference>
<dbReference type="NCBIfam" id="TIGR00125">
    <property type="entry name" value="cyt_tran_rel"/>
    <property type="match status" value="1"/>
</dbReference>
<dbReference type="Pfam" id="PF01467">
    <property type="entry name" value="CTP_transf_like"/>
    <property type="match status" value="1"/>
</dbReference>
<comment type="catalytic activity">
    <reaction evidence="9 10">
        <text>nicotinate beta-D-ribonucleotide + ATP + H(+) = deamido-NAD(+) + diphosphate</text>
        <dbReference type="Rhea" id="RHEA:22860"/>
        <dbReference type="ChEBI" id="CHEBI:15378"/>
        <dbReference type="ChEBI" id="CHEBI:30616"/>
        <dbReference type="ChEBI" id="CHEBI:33019"/>
        <dbReference type="ChEBI" id="CHEBI:57502"/>
        <dbReference type="ChEBI" id="CHEBI:58437"/>
        <dbReference type="EC" id="2.7.7.18"/>
    </reaction>
</comment>
<proteinExistence type="inferred from homology"/>
<evidence type="ECO:0000259" key="11">
    <source>
        <dbReference type="Pfam" id="PF01467"/>
    </source>
</evidence>
<evidence type="ECO:0000256" key="10">
    <source>
        <dbReference type="HAMAP-Rule" id="MF_00244"/>
    </source>
</evidence>
<evidence type="ECO:0000256" key="8">
    <source>
        <dbReference type="ARBA" id="ARBA00023027"/>
    </source>
</evidence>
<accession>A0ABV6JHX6</accession>
<comment type="function">
    <text evidence="1 10">Catalyzes the reversible adenylation of nicotinate mononucleotide (NaMN) to nicotinic acid adenine dinucleotide (NaAD).</text>
</comment>
<keyword evidence="3 10" id="KW-0662">Pyridine nucleotide biosynthesis</keyword>
<dbReference type="PANTHER" id="PTHR39321">
    <property type="entry name" value="NICOTINATE-NUCLEOTIDE ADENYLYLTRANSFERASE-RELATED"/>
    <property type="match status" value="1"/>
</dbReference>
<dbReference type="SUPFAM" id="SSF52374">
    <property type="entry name" value="Nucleotidylyl transferase"/>
    <property type="match status" value="1"/>
</dbReference>
<comment type="pathway">
    <text evidence="2 10">Cofactor biosynthesis; NAD(+) biosynthesis; deamido-NAD(+) from nicotinate D-ribonucleotide: step 1/1.</text>
</comment>
<dbReference type="GO" id="GO:0004515">
    <property type="term" value="F:nicotinate-nucleotide adenylyltransferase activity"/>
    <property type="evidence" value="ECO:0007669"/>
    <property type="project" value="UniProtKB-EC"/>
</dbReference>
<dbReference type="NCBIfam" id="NF000840">
    <property type="entry name" value="PRK00071.1-3"/>
    <property type="match status" value="1"/>
</dbReference>
<evidence type="ECO:0000313" key="13">
    <source>
        <dbReference type="Proteomes" id="UP001589818"/>
    </source>
</evidence>
<comment type="caution">
    <text evidence="12">The sequence shown here is derived from an EMBL/GenBank/DDBJ whole genome shotgun (WGS) entry which is preliminary data.</text>
</comment>
<dbReference type="InterPro" id="IPR005248">
    <property type="entry name" value="NadD/NMNAT"/>
</dbReference>
<dbReference type="EC" id="2.7.7.18" evidence="10"/>
<dbReference type="EMBL" id="JBHLVF010000041">
    <property type="protein sequence ID" value="MFC0395509.1"/>
    <property type="molecule type" value="Genomic_DNA"/>
</dbReference>
<evidence type="ECO:0000256" key="9">
    <source>
        <dbReference type="ARBA" id="ARBA00048721"/>
    </source>
</evidence>
<comment type="similarity">
    <text evidence="10">Belongs to the NadD family.</text>
</comment>
<name>A0ABV6JHX6_9BACL</name>
<feature type="domain" description="Cytidyltransferase-like" evidence="11">
    <location>
        <begin position="6"/>
        <end position="169"/>
    </location>
</feature>
<evidence type="ECO:0000256" key="3">
    <source>
        <dbReference type="ARBA" id="ARBA00022642"/>
    </source>
</evidence>
<evidence type="ECO:0000256" key="7">
    <source>
        <dbReference type="ARBA" id="ARBA00022840"/>
    </source>
</evidence>
<evidence type="ECO:0000256" key="6">
    <source>
        <dbReference type="ARBA" id="ARBA00022741"/>
    </source>
</evidence>
<organism evidence="12 13">
    <name type="scientific">Paenibacillus mendelii</name>
    <dbReference type="NCBI Taxonomy" id="206163"/>
    <lineage>
        <taxon>Bacteria</taxon>
        <taxon>Bacillati</taxon>
        <taxon>Bacillota</taxon>
        <taxon>Bacilli</taxon>
        <taxon>Bacillales</taxon>
        <taxon>Paenibacillaceae</taxon>
        <taxon>Paenibacillus</taxon>
    </lineage>
</organism>
<reference evidence="12 13" key="1">
    <citation type="submission" date="2024-09" db="EMBL/GenBank/DDBJ databases">
        <authorList>
            <person name="Sun Q."/>
            <person name="Mori K."/>
        </authorList>
    </citation>
    <scope>NUCLEOTIDE SEQUENCE [LARGE SCALE GENOMIC DNA]</scope>
    <source>
        <strain evidence="12 13">CCM 4839</strain>
    </source>
</reference>